<feature type="transmembrane region" description="Helical" evidence="1">
    <location>
        <begin position="108"/>
        <end position="134"/>
    </location>
</feature>
<keyword evidence="1" id="KW-1133">Transmembrane helix</keyword>
<accession>A0ABQ9QGF8</accession>
<dbReference type="RefSeq" id="XP_060372224.1">
    <property type="nucleotide sequence ID" value="XM_060533199.1"/>
</dbReference>
<dbReference type="EMBL" id="MLFU01000412">
    <property type="protein sequence ID" value="KAK1456699.1"/>
    <property type="molecule type" value="Genomic_DNA"/>
</dbReference>
<evidence type="ECO:0000256" key="1">
    <source>
        <dbReference type="SAM" id="Phobius"/>
    </source>
</evidence>
<feature type="transmembrane region" description="Helical" evidence="1">
    <location>
        <begin position="7"/>
        <end position="26"/>
    </location>
</feature>
<keyword evidence="1" id="KW-0472">Membrane</keyword>
<proteinExistence type="predicted"/>
<feature type="transmembrane region" description="Helical" evidence="1">
    <location>
        <begin position="38"/>
        <end position="66"/>
    </location>
</feature>
<sequence length="196" mass="21401">MRRLQDVYFPILLACVTLSMTAMTVLSKAPPTNTSITAAFAGFFLSASAITTPFIAIITVMLSFASGGTGDSPSSGRVIAWIPVFLLDCAFVQLIIGAALFFAETQAWQFATIICLWAGLLFLATVGTAGWIAVETRSFNIFGHAMIERIDTEWRVPNQVAEEAVCYSLVLHDRPSQNQLACTQVQLRKRHSLHAK</sequence>
<organism evidence="2 3">
    <name type="scientific">Colletotrichum tamarilloi</name>
    <dbReference type="NCBI Taxonomy" id="1209934"/>
    <lineage>
        <taxon>Eukaryota</taxon>
        <taxon>Fungi</taxon>
        <taxon>Dikarya</taxon>
        <taxon>Ascomycota</taxon>
        <taxon>Pezizomycotina</taxon>
        <taxon>Sordariomycetes</taxon>
        <taxon>Hypocreomycetidae</taxon>
        <taxon>Glomerellales</taxon>
        <taxon>Glomerellaceae</taxon>
        <taxon>Colletotrichum</taxon>
        <taxon>Colletotrichum acutatum species complex</taxon>
    </lineage>
</organism>
<dbReference type="GeneID" id="85417437"/>
<reference evidence="2 3" key="1">
    <citation type="submission" date="2016-10" db="EMBL/GenBank/DDBJ databases">
        <title>The genome sequence of Colletotrichum fioriniae PJ7.</title>
        <authorList>
            <person name="Baroncelli R."/>
        </authorList>
    </citation>
    <scope>NUCLEOTIDE SEQUENCE [LARGE SCALE GENOMIC DNA]</scope>
    <source>
        <strain evidence="2 3">Tom-12</strain>
    </source>
</reference>
<keyword evidence="3" id="KW-1185">Reference proteome</keyword>
<feature type="transmembrane region" description="Helical" evidence="1">
    <location>
        <begin position="78"/>
        <end position="102"/>
    </location>
</feature>
<keyword evidence="1" id="KW-0812">Transmembrane</keyword>
<gene>
    <name evidence="2" type="ORF">CTAM01_17211</name>
</gene>
<name>A0ABQ9QGF8_9PEZI</name>
<evidence type="ECO:0000313" key="3">
    <source>
        <dbReference type="Proteomes" id="UP001227543"/>
    </source>
</evidence>
<protein>
    <submittedName>
        <fullName evidence="2">Uncharacterized protein</fullName>
    </submittedName>
</protein>
<evidence type="ECO:0000313" key="2">
    <source>
        <dbReference type="EMBL" id="KAK1456699.1"/>
    </source>
</evidence>
<comment type="caution">
    <text evidence="2">The sequence shown here is derived from an EMBL/GenBank/DDBJ whole genome shotgun (WGS) entry which is preliminary data.</text>
</comment>
<dbReference type="Proteomes" id="UP001227543">
    <property type="component" value="Unassembled WGS sequence"/>
</dbReference>